<organism evidence="2 3">
    <name type="scientific">Microbacterium testaceum</name>
    <name type="common">Aureobacterium testaceum</name>
    <name type="synonym">Brevibacterium testaceum</name>
    <dbReference type="NCBI Taxonomy" id="2033"/>
    <lineage>
        <taxon>Bacteria</taxon>
        <taxon>Bacillati</taxon>
        <taxon>Actinomycetota</taxon>
        <taxon>Actinomycetes</taxon>
        <taxon>Micrococcales</taxon>
        <taxon>Microbacteriaceae</taxon>
        <taxon>Microbacterium</taxon>
    </lineage>
</organism>
<feature type="region of interest" description="Disordered" evidence="1">
    <location>
        <begin position="1"/>
        <end position="90"/>
    </location>
</feature>
<sequence length="90" mass="9542">MPPTDRVKPVARAAPEEERERMSTPDIPSRHSDDARADSAAPTDAVTDEVREDAAEAEEHVDLDDHTGDTLEGDAAPADDPGFPAAEGHA</sequence>
<gene>
    <name evidence="2" type="ORF">MTE01_01280</name>
</gene>
<proteinExistence type="predicted"/>
<name>A0A4Y3QHN3_MICTE</name>
<reference evidence="2 3" key="1">
    <citation type="submission" date="2019-06" db="EMBL/GenBank/DDBJ databases">
        <title>Whole genome shotgun sequence of Microbacterium testaceum NBRC 12675.</title>
        <authorList>
            <person name="Hosoyama A."/>
            <person name="Uohara A."/>
            <person name="Ohji S."/>
            <person name="Ichikawa N."/>
        </authorList>
    </citation>
    <scope>NUCLEOTIDE SEQUENCE [LARGE SCALE GENOMIC DNA]</scope>
    <source>
        <strain evidence="2 3">NBRC 12675</strain>
    </source>
</reference>
<feature type="compositionally biased region" description="Basic and acidic residues" evidence="1">
    <location>
        <begin position="48"/>
        <end position="69"/>
    </location>
</feature>
<accession>A0A4Y3QHN3</accession>
<comment type="caution">
    <text evidence="2">The sequence shown here is derived from an EMBL/GenBank/DDBJ whole genome shotgun (WGS) entry which is preliminary data.</text>
</comment>
<feature type="compositionally biased region" description="Basic and acidic residues" evidence="1">
    <location>
        <begin position="1"/>
        <end position="37"/>
    </location>
</feature>
<evidence type="ECO:0000313" key="3">
    <source>
        <dbReference type="Proteomes" id="UP000319525"/>
    </source>
</evidence>
<evidence type="ECO:0000256" key="1">
    <source>
        <dbReference type="SAM" id="MobiDB-lite"/>
    </source>
</evidence>
<dbReference type="AlphaFoldDB" id="A0A4Y3QHN3"/>
<dbReference type="EMBL" id="BJML01000001">
    <property type="protein sequence ID" value="GEB44183.1"/>
    <property type="molecule type" value="Genomic_DNA"/>
</dbReference>
<protein>
    <submittedName>
        <fullName evidence="2">Uncharacterized protein</fullName>
    </submittedName>
</protein>
<feature type="compositionally biased region" description="Low complexity" evidence="1">
    <location>
        <begin position="73"/>
        <end position="90"/>
    </location>
</feature>
<dbReference type="Proteomes" id="UP000319525">
    <property type="component" value="Unassembled WGS sequence"/>
</dbReference>
<evidence type="ECO:0000313" key="2">
    <source>
        <dbReference type="EMBL" id="GEB44183.1"/>
    </source>
</evidence>